<comment type="catalytic activity">
    <reaction evidence="4">
        <text>a 2'-deoxyribonucleoside 5'-triphosphate + H2O = a 2'-deoxyribonucleoside 5'-phosphate + diphosphate + H(+)</text>
        <dbReference type="Rhea" id="RHEA:44644"/>
        <dbReference type="ChEBI" id="CHEBI:15377"/>
        <dbReference type="ChEBI" id="CHEBI:15378"/>
        <dbReference type="ChEBI" id="CHEBI:33019"/>
        <dbReference type="ChEBI" id="CHEBI:61560"/>
        <dbReference type="ChEBI" id="CHEBI:65317"/>
        <dbReference type="EC" id="3.6.1.9"/>
    </reaction>
</comment>
<evidence type="ECO:0000256" key="1">
    <source>
        <dbReference type="ARBA" id="ARBA00001968"/>
    </source>
</evidence>
<dbReference type="RefSeq" id="WP_142897157.1">
    <property type="nucleotide sequence ID" value="NZ_ML660055.1"/>
</dbReference>
<proteinExistence type="inferred from homology"/>
<dbReference type="GO" id="GO:0009117">
    <property type="term" value="P:nucleotide metabolic process"/>
    <property type="evidence" value="ECO:0007669"/>
    <property type="project" value="UniProtKB-KW"/>
</dbReference>
<dbReference type="InterPro" id="IPR029001">
    <property type="entry name" value="ITPase-like_fam"/>
</dbReference>
<evidence type="ECO:0000256" key="4">
    <source>
        <dbReference type="HAMAP-Rule" id="MF_00528"/>
    </source>
</evidence>
<evidence type="ECO:0000256" key="3">
    <source>
        <dbReference type="ARBA" id="ARBA00023080"/>
    </source>
</evidence>
<protein>
    <recommendedName>
        <fullName evidence="4">Nucleoside triphosphate pyrophosphatase</fullName>
        <ecNumber evidence="4">3.6.1.9</ecNumber>
    </recommendedName>
    <alternativeName>
        <fullName evidence="4">Nucleotide pyrophosphatase</fullName>
        <shortName evidence="4">Nucleotide PPase</shortName>
    </alternativeName>
</protein>
<evidence type="ECO:0000313" key="5">
    <source>
        <dbReference type="EMBL" id="TQV79978.1"/>
    </source>
</evidence>
<dbReference type="HAMAP" id="MF_00528">
    <property type="entry name" value="Maf"/>
    <property type="match status" value="1"/>
</dbReference>
<dbReference type="Pfam" id="PF02545">
    <property type="entry name" value="Maf"/>
    <property type="match status" value="1"/>
</dbReference>
<reference evidence="5 6" key="1">
    <citation type="submission" date="2019-06" db="EMBL/GenBank/DDBJ databases">
        <title>Whole genome sequence for Rhodospirillaceae sp. R148.</title>
        <authorList>
            <person name="Wang G."/>
        </authorList>
    </citation>
    <scope>NUCLEOTIDE SEQUENCE [LARGE SCALE GENOMIC DNA]</scope>
    <source>
        <strain evidence="5 6">R148</strain>
    </source>
</reference>
<evidence type="ECO:0000256" key="2">
    <source>
        <dbReference type="ARBA" id="ARBA00022801"/>
    </source>
</evidence>
<sequence>MTQDPNRGGSFPVILASGSTSRRSLLTNAGLQFGVEAAHVDEDEIKLALKAEGASAAQTAETLAELKAQRVSRRYPGVLVIGADQMLECNGVWFDKPEDLDHAAAHLVALRDKDHTLLSSVCVVRDGVRLWHHNEVATLTMRNLSDDFIKDYLVQVGEDALTSVGAYQLEGRGIQLFARIKGDYFSILGLPLLPLLDFLRGHGAVAK</sequence>
<dbReference type="PIRSF" id="PIRSF006305">
    <property type="entry name" value="Maf"/>
    <property type="match status" value="1"/>
</dbReference>
<dbReference type="CDD" id="cd00555">
    <property type="entry name" value="Maf"/>
    <property type="match status" value="1"/>
</dbReference>
<dbReference type="GO" id="GO:0047429">
    <property type="term" value="F:nucleoside triphosphate diphosphatase activity"/>
    <property type="evidence" value="ECO:0007669"/>
    <property type="project" value="UniProtKB-EC"/>
</dbReference>
<dbReference type="EC" id="3.6.1.9" evidence="4"/>
<dbReference type="EMBL" id="VHSH01000004">
    <property type="protein sequence ID" value="TQV79978.1"/>
    <property type="molecule type" value="Genomic_DNA"/>
</dbReference>
<name>A0A545TRX9_9PROT</name>
<keyword evidence="4" id="KW-0963">Cytoplasm</keyword>
<evidence type="ECO:0000313" key="6">
    <source>
        <dbReference type="Proteomes" id="UP000315252"/>
    </source>
</evidence>
<keyword evidence="3 4" id="KW-0546">Nucleotide metabolism</keyword>
<dbReference type="PANTHER" id="PTHR43213">
    <property type="entry name" value="BIFUNCTIONAL DTTP/UTP PYROPHOSPHATASE/METHYLTRANSFERASE PROTEIN-RELATED"/>
    <property type="match status" value="1"/>
</dbReference>
<gene>
    <name evidence="5" type="ORF">FKG95_14180</name>
</gene>
<feature type="active site" description="Proton acceptor" evidence="4">
    <location>
        <position position="84"/>
    </location>
</feature>
<dbReference type="PANTHER" id="PTHR43213:SF5">
    <property type="entry name" value="BIFUNCTIONAL DTTP_UTP PYROPHOSPHATASE_METHYLTRANSFERASE PROTEIN-RELATED"/>
    <property type="match status" value="1"/>
</dbReference>
<dbReference type="InterPro" id="IPR003697">
    <property type="entry name" value="Maf-like"/>
</dbReference>
<dbReference type="GO" id="GO:0005737">
    <property type="term" value="C:cytoplasm"/>
    <property type="evidence" value="ECO:0007669"/>
    <property type="project" value="UniProtKB-SubCell"/>
</dbReference>
<keyword evidence="6" id="KW-1185">Reference proteome</keyword>
<comment type="caution">
    <text evidence="4">Lacks conserved residue(s) required for the propagation of feature annotation.</text>
</comment>
<comment type="function">
    <text evidence="4">Nucleoside triphosphate pyrophosphatase. May have a dual role in cell division arrest and in preventing the incorporation of modified nucleotides into cellular nucleic acids.</text>
</comment>
<dbReference type="Proteomes" id="UP000315252">
    <property type="component" value="Unassembled WGS sequence"/>
</dbReference>
<dbReference type="OrthoDB" id="9813962at2"/>
<comment type="catalytic activity">
    <reaction evidence="4">
        <text>a ribonucleoside 5'-triphosphate + H2O = a ribonucleoside 5'-phosphate + diphosphate + H(+)</text>
        <dbReference type="Rhea" id="RHEA:23996"/>
        <dbReference type="ChEBI" id="CHEBI:15377"/>
        <dbReference type="ChEBI" id="CHEBI:15378"/>
        <dbReference type="ChEBI" id="CHEBI:33019"/>
        <dbReference type="ChEBI" id="CHEBI:58043"/>
        <dbReference type="ChEBI" id="CHEBI:61557"/>
        <dbReference type="EC" id="3.6.1.9"/>
    </reaction>
</comment>
<keyword evidence="2 4" id="KW-0378">Hydrolase</keyword>
<organism evidence="5 6">
    <name type="scientific">Denitrobaculum tricleocarpae</name>
    <dbReference type="NCBI Taxonomy" id="2591009"/>
    <lineage>
        <taxon>Bacteria</taxon>
        <taxon>Pseudomonadati</taxon>
        <taxon>Pseudomonadota</taxon>
        <taxon>Alphaproteobacteria</taxon>
        <taxon>Rhodospirillales</taxon>
        <taxon>Rhodospirillaceae</taxon>
        <taxon>Denitrobaculum</taxon>
    </lineage>
</organism>
<dbReference type="Gene3D" id="3.90.950.10">
    <property type="match status" value="1"/>
</dbReference>
<comment type="subcellular location">
    <subcellularLocation>
        <location evidence="4">Cytoplasm</location>
    </subcellularLocation>
</comment>
<comment type="similarity">
    <text evidence="4">Belongs to the Maf family.</text>
</comment>
<accession>A0A545TRX9</accession>
<dbReference type="SUPFAM" id="SSF52972">
    <property type="entry name" value="ITPase-like"/>
    <property type="match status" value="1"/>
</dbReference>
<dbReference type="AlphaFoldDB" id="A0A545TRX9"/>
<comment type="caution">
    <text evidence="5">The sequence shown here is derived from an EMBL/GenBank/DDBJ whole genome shotgun (WGS) entry which is preliminary data.</text>
</comment>
<comment type="cofactor">
    <cofactor evidence="1 4">
        <name>a divalent metal cation</name>
        <dbReference type="ChEBI" id="CHEBI:60240"/>
    </cofactor>
</comment>